<proteinExistence type="predicted"/>
<evidence type="ECO:0000313" key="2">
    <source>
        <dbReference type="Proteomes" id="UP001470230"/>
    </source>
</evidence>
<comment type="caution">
    <text evidence="1">The sequence shown here is derived from an EMBL/GenBank/DDBJ whole genome shotgun (WGS) entry which is preliminary data.</text>
</comment>
<keyword evidence="2" id="KW-1185">Reference proteome</keyword>
<dbReference type="EMBL" id="JAPFFF010000007">
    <property type="protein sequence ID" value="KAK8886485.1"/>
    <property type="molecule type" value="Genomic_DNA"/>
</dbReference>
<reference evidence="1 2" key="1">
    <citation type="submission" date="2024-04" db="EMBL/GenBank/DDBJ databases">
        <title>Tritrichomonas musculus Genome.</title>
        <authorList>
            <person name="Alves-Ferreira E."/>
            <person name="Grigg M."/>
            <person name="Lorenzi H."/>
            <person name="Galac M."/>
        </authorList>
    </citation>
    <scope>NUCLEOTIDE SEQUENCE [LARGE SCALE GENOMIC DNA]</scope>
    <source>
        <strain evidence="1 2">EAF2021</strain>
    </source>
</reference>
<evidence type="ECO:0000313" key="1">
    <source>
        <dbReference type="EMBL" id="KAK8886485.1"/>
    </source>
</evidence>
<accession>A0ABR2K5S9</accession>
<protein>
    <submittedName>
        <fullName evidence="1">Uncharacterized protein</fullName>
    </submittedName>
</protein>
<gene>
    <name evidence="1" type="ORF">M9Y10_041948</name>
</gene>
<name>A0ABR2K5S9_9EUKA</name>
<dbReference type="Proteomes" id="UP001470230">
    <property type="component" value="Unassembled WGS sequence"/>
</dbReference>
<sequence>MDDDIFFIDDKRGIFGSKNGNIYITIPGSYDLRDDPFVVPFPYRIVVKDEYDPFAVIFTESGYIYVLNIQLLKWHLKTTLPPNIGVIDSLEIKNDGNSILLMSNRNSYIYQNGWICLSEQIESLIVKRDQKLFAQATQLENDICTAKLMGDFEQFVNAIEKYLIYVANYSSNEIFIKIWYDLIKQKYPFNSEDIHNMWSKCINLISTIDRLLPFKDELKMSIGEGSILESILTE</sequence>
<organism evidence="1 2">
    <name type="scientific">Tritrichomonas musculus</name>
    <dbReference type="NCBI Taxonomy" id="1915356"/>
    <lineage>
        <taxon>Eukaryota</taxon>
        <taxon>Metamonada</taxon>
        <taxon>Parabasalia</taxon>
        <taxon>Tritrichomonadida</taxon>
        <taxon>Tritrichomonadidae</taxon>
        <taxon>Tritrichomonas</taxon>
    </lineage>
</organism>